<gene>
    <name evidence="2" type="ORF">EIP91_005771</name>
</gene>
<name>A0A4R0R6U5_9APHY</name>
<feature type="region of interest" description="Disordered" evidence="1">
    <location>
        <begin position="97"/>
        <end position="122"/>
    </location>
</feature>
<dbReference type="EMBL" id="RWJN01000310">
    <property type="protein sequence ID" value="TCD63281.1"/>
    <property type="molecule type" value="Genomic_DNA"/>
</dbReference>
<dbReference type="Proteomes" id="UP000292702">
    <property type="component" value="Unassembled WGS sequence"/>
</dbReference>
<dbReference type="AlphaFoldDB" id="A0A4R0R6U5"/>
<sequence>MTMLHARQTDTVAELGPTKYTIGVSKKCCPFCWDLGQILRTEYHLNFVLPGDHSVYSPWIPPPLGLSDDVLRQLEVVLLQRLKDMLNVPHDRSHLMFLGPSESDDSQNSGVYDDYLSDSDSD</sequence>
<evidence type="ECO:0000256" key="1">
    <source>
        <dbReference type="SAM" id="MobiDB-lite"/>
    </source>
</evidence>
<accession>A0A4R0R6U5</accession>
<reference evidence="2 3" key="1">
    <citation type="submission" date="2018-11" db="EMBL/GenBank/DDBJ databases">
        <title>Genome assembly of Steccherinum ochraceum LE-BIN_3174, the white-rot fungus of the Steccherinaceae family (The Residual Polyporoid clade, Polyporales, Basidiomycota).</title>
        <authorList>
            <person name="Fedorova T.V."/>
            <person name="Glazunova O.A."/>
            <person name="Landesman E.O."/>
            <person name="Moiseenko K.V."/>
            <person name="Psurtseva N.V."/>
            <person name="Savinova O.S."/>
            <person name="Shakhova N.V."/>
            <person name="Tyazhelova T.V."/>
            <person name="Vasina D.V."/>
        </authorList>
    </citation>
    <scope>NUCLEOTIDE SEQUENCE [LARGE SCALE GENOMIC DNA]</scope>
    <source>
        <strain evidence="2 3">LE-BIN_3174</strain>
    </source>
</reference>
<comment type="caution">
    <text evidence="2">The sequence shown here is derived from an EMBL/GenBank/DDBJ whole genome shotgun (WGS) entry which is preliminary data.</text>
</comment>
<organism evidence="2 3">
    <name type="scientific">Steccherinum ochraceum</name>
    <dbReference type="NCBI Taxonomy" id="92696"/>
    <lineage>
        <taxon>Eukaryota</taxon>
        <taxon>Fungi</taxon>
        <taxon>Dikarya</taxon>
        <taxon>Basidiomycota</taxon>
        <taxon>Agaricomycotina</taxon>
        <taxon>Agaricomycetes</taxon>
        <taxon>Polyporales</taxon>
        <taxon>Steccherinaceae</taxon>
        <taxon>Steccherinum</taxon>
    </lineage>
</organism>
<protein>
    <submittedName>
        <fullName evidence="2">Uncharacterized protein</fullName>
    </submittedName>
</protein>
<dbReference type="OrthoDB" id="2758235at2759"/>
<evidence type="ECO:0000313" key="3">
    <source>
        <dbReference type="Proteomes" id="UP000292702"/>
    </source>
</evidence>
<keyword evidence="3" id="KW-1185">Reference proteome</keyword>
<evidence type="ECO:0000313" key="2">
    <source>
        <dbReference type="EMBL" id="TCD63281.1"/>
    </source>
</evidence>
<proteinExistence type="predicted"/>